<dbReference type="GO" id="GO:0000428">
    <property type="term" value="C:DNA-directed RNA polymerase complex"/>
    <property type="evidence" value="ECO:0007669"/>
    <property type="project" value="UniProtKB-KW"/>
</dbReference>
<dbReference type="SUPFAM" id="SSF64484">
    <property type="entry name" value="beta and beta-prime subunits of DNA dependent RNA-polymerase"/>
    <property type="match status" value="1"/>
</dbReference>
<dbReference type="GO" id="GO:0003677">
    <property type="term" value="F:DNA binding"/>
    <property type="evidence" value="ECO:0007669"/>
    <property type="project" value="InterPro"/>
</dbReference>
<comment type="caution">
    <text evidence="9">The sequence shown here is derived from an EMBL/GenBank/DDBJ whole genome shotgun (WGS) entry which is preliminary data.</text>
</comment>
<dbReference type="EC" id="2.7.7.6" evidence="2"/>
<keyword evidence="3" id="KW-0240">DNA-directed RNA polymerase</keyword>
<dbReference type="PANTHER" id="PTHR20856">
    <property type="entry name" value="DNA-DIRECTED RNA POLYMERASE I SUBUNIT 2"/>
    <property type="match status" value="1"/>
</dbReference>
<dbReference type="InterPro" id="IPR015712">
    <property type="entry name" value="DNA-dir_RNA_pol_su2"/>
</dbReference>
<keyword evidence="5" id="KW-0548">Nucleotidyltransferase</keyword>
<dbReference type="InterPro" id="IPR037033">
    <property type="entry name" value="DNA-dir_RNAP_su2_hyb_sf"/>
</dbReference>
<dbReference type="Pfam" id="PF00562">
    <property type="entry name" value="RNA_pol_Rpb2_6"/>
    <property type="match status" value="1"/>
</dbReference>
<comment type="similarity">
    <text evidence="1">Belongs to the RNA polymerase beta chain family.</text>
</comment>
<evidence type="ECO:0000256" key="3">
    <source>
        <dbReference type="ARBA" id="ARBA00022478"/>
    </source>
</evidence>
<dbReference type="InterPro" id="IPR007120">
    <property type="entry name" value="DNA-dir_RNAP_su2_dom"/>
</dbReference>
<evidence type="ECO:0000259" key="7">
    <source>
        <dbReference type="Pfam" id="PF00562"/>
    </source>
</evidence>
<evidence type="ECO:0000313" key="10">
    <source>
        <dbReference type="Proteomes" id="UP000197138"/>
    </source>
</evidence>
<name>A0A218XH81_PUNGR</name>
<reference evidence="10" key="1">
    <citation type="journal article" date="2017" name="Plant J.">
        <title>The pomegranate (Punica granatum L.) genome and the genomics of punicalagin biosynthesis.</title>
        <authorList>
            <person name="Qin G."/>
            <person name="Xu C."/>
            <person name="Ming R."/>
            <person name="Tang H."/>
            <person name="Guyot R."/>
            <person name="Kramer E.M."/>
            <person name="Hu Y."/>
            <person name="Yi X."/>
            <person name="Qi Y."/>
            <person name="Xu X."/>
            <person name="Gao Z."/>
            <person name="Pan H."/>
            <person name="Jian J."/>
            <person name="Tian Y."/>
            <person name="Yue Z."/>
            <person name="Xu Y."/>
        </authorList>
    </citation>
    <scope>NUCLEOTIDE SEQUENCE [LARGE SCALE GENOMIC DNA]</scope>
    <source>
        <strain evidence="10">cv. Dabenzi</strain>
    </source>
</reference>
<accession>A0A218XH81</accession>
<evidence type="ECO:0000256" key="1">
    <source>
        <dbReference type="ARBA" id="ARBA00006835"/>
    </source>
</evidence>
<sequence length="257" mass="28789">MEIAISALLKPICIFPLSQMVSKGLSRLELGHVLTEQNISRALCGNSEKAKSIADCGDQTDEHHGEILLYSDTGRVLHPLLADENLKKKALPKGSSITFRDLLYKGIVELIGAEEEEDCCTARGIEYILREEESKEPVKYNHCELNMSFSLGLSCRIIPFANHDHAKRVPYEEQGIGFSTTNPIIRVDTLSHQLYCPQRPLFRTVLSDCFRKPELLLGRNGTTSKLEYFNGHNAIVVVNVHLKYNREDSLVMSFAGA</sequence>
<dbReference type="GO" id="GO:0006351">
    <property type="term" value="P:DNA-templated transcription"/>
    <property type="evidence" value="ECO:0007669"/>
    <property type="project" value="InterPro"/>
</dbReference>
<dbReference type="Pfam" id="PF04567">
    <property type="entry name" value="RNA_pol_Rpb2_5"/>
    <property type="match status" value="1"/>
</dbReference>
<evidence type="ECO:0000259" key="8">
    <source>
        <dbReference type="Pfam" id="PF04567"/>
    </source>
</evidence>
<feature type="domain" description="RNA polymerase Rpb2" evidence="8">
    <location>
        <begin position="99"/>
        <end position="145"/>
    </location>
</feature>
<protein>
    <recommendedName>
        <fullName evidence="2">DNA-directed RNA polymerase</fullName>
        <ecNumber evidence="2">2.7.7.6</ecNumber>
    </recommendedName>
</protein>
<evidence type="ECO:0000256" key="2">
    <source>
        <dbReference type="ARBA" id="ARBA00012418"/>
    </source>
</evidence>
<evidence type="ECO:0000256" key="4">
    <source>
        <dbReference type="ARBA" id="ARBA00022679"/>
    </source>
</evidence>
<dbReference type="Proteomes" id="UP000197138">
    <property type="component" value="Unassembled WGS sequence"/>
</dbReference>
<dbReference type="EMBL" id="MTKT01001633">
    <property type="protein sequence ID" value="OWM84293.1"/>
    <property type="molecule type" value="Genomic_DNA"/>
</dbReference>
<feature type="domain" description="DNA-directed RNA polymerase subunit 2 hybrid-binding" evidence="7">
    <location>
        <begin position="155"/>
        <end position="253"/>
    </location>
</feature>
<evidence type="ECO:0000256" key="5">
    <source>
        <dbReference type="ARBA" id="ARBA00022695"/>
    </source>
</evidence>
<keyword evidence="6" id="KW-0804">Transcription</keyword>
<gene>
    <name evidence="9" type="ORF">CDL15_Pgr027062</name>
</gene>
<dbReference type="AlphaFoldDB" id="A0A218XH81"/>
<keyword evidence="4" id="KW-0808">Transferase</keyword>
<evidence type="ECO:0000313" key="9">
    <source>
        <dbReference type="EMBL" id="OWM84293.1"/>
    </source>
</evidence>
<dbReference type="Gene3D" id="2.40.50.150">
    <property type="match status" value="1"/>
</dbReference>
<dbReference type="GO" id="GO:0003899">
    <property type="term" value="F:DNA-directed RNA polymerase activity"/>
    <property type="evidence" value="ECO:0007669"/>
    <property type="project" value="UniProtKB-EC"/>
</dbReference>
<dbReference type="InterPro" id="IPR014724">
    <property type="entry name" value="RNA_pol_RPB2_OB-fold"/>
</dbReference>
<evidence type="ECO:0000256" key="6">
    <source>
        <dbReference type="ARBA" id="ARBA00023163"/>
    </source>
</evidence>
<dbReference type="GO" id="GO:0032549">
    <property type="term" value="F:ribonucleoside binding"/>
    <property type="evidence" value="ECO:0007669"/>
    <property type="project" value="InterPro"/>
</dbReference>
<dbReference type="Gene3D" id="2.40.270.10">
    <property type="entry name" value="DNA-directed RNA polymerase, subunit 2, domain 6"/>
    <property type="match status" value="1"/>
</dbReference>
<organism evidence="9 10">
    <name type="scientific">Punica granatum</name>
    <name type="common">Pomegranate</name>
    <dbReference type="NCBI Taxonomy" id="22663"/>
    <lineage>
        <taxon>Eukaryota</taxon>
        <taxon>Viridiplantae</taxon>
        <taxon>Streptophyta</taxon>
        <taxon>Embryophyta</taxon>
        <taxon>Tracheophyta</taxon>
        <taxon>Spermatophyta</taxon>
        <taxon>Magnoliopsida</taxon>
        <taxon>eudicotyledons</taxon>
        <taxon>Gunneridae</taxon>
        <taxon>Pentapetalae</taxon>
        <taxon>rosids</taxon>
        <taxon>malvids</taxon>
        <taxon>Myrtales</taxon>
        <taxon>Lythraceae</taxon>
        <taxon>Punica</taxon>
    </lineage>
</organism>
<proteinExistence type="inferred from homology"/>
<dbReference type="InterPro" id="IPR007647">
    <property type="entry name" value="RNA_pol_Rpb2_5"/>
</dbReference>